<dbReference type="AlphaFoldDB" id="A0A820FP25"/>
<accession>A0A820FP25</accession>
<protein>
    <submittedName>
        <fullName evidence="1">Uncharacterized protein</fullName>
    </submittedName>
</protein>
<comment type="caution">
    <text evidence="1">The sequence shown here is derived from an EMBL/GenBank/DDBJ whole genome shotgun (WGS) entry which is preliminary data.</text>
</comment>
<sequence length="67" mass="7808">MAIDRITAVEAEIDRLTTEINRRKALYGNDILSDAEYKDWLTDIGLVFVFKIDLQKLNQERDSRLHG</sequence>
<dbReference type="EMBL" id="CAJOBP010001233">
    <property type="protein sequence ID" value="CAF4266104.1"/>
    <property type="molecule type" value="Genomic_DNA"/>
</dbReference>
<dbReference type="Proteomes" id="UP000663848">
    <property type="component" value="Unassembled WGS sequence"/>
</dbReference>
<dbReference type="Proteomes" id="UP000663873">
    <property type="component" value="Unassembled WGS sequence"/>
</dbReference>
<evidence type="ECO:0000313" key="5">
    <source>
        <dbReference type="Proteomes" id="UP000663873"/>
    </source>
</evidence>
<reference evidence="1" key="1">
    <citation type="submission" date="2021-02" db="EMBL/GenBank/DDBJ databases">
        <authorList>
            <person name="Nowell W R."/>
        </authorList>
    </citation>
    <scope>NUCLEOTIDE SEQUENCE</scope>
</reference>
<evidence type="ECO:0000313" key="2">
    <source>
        <dbReference type="EMBL" id="CAF4484679.1"/>
    </source>
</evidence>
<evidence type="ECO:0000313" key="4">
    <source>
        <dbReference type="EMBL" id="CAF4569960.1"/>
    </source>
</evidence>
<proteinExistence type="predicted"/>
<dbReference type="EMBL" id="CAJOBQ010001910">
    <property type="protein sequence ID" value="CAF4525271.1"/>
    <property type="molecule type" value="Genomic_DNA"/>
</dbReference>
<dbReference type="Proteomes" id="UP000663862">
    <property type="component" value="Unassembled WGS sequence"/>
</dbReference>
<dbReference type="Proteomes" id="UP000663851">
    <property type="component" value="Unassembled WGS sequence"/>
</dbReference>
<dbReference type="EMBL" id="CAJOBO010003214">
    <property type="protein sequence ID" value="CAF4484679.1"/>
    <property type="molecule type" value="Genomic_DNA"/>
</dbReference>
<evidence type="ECO:0000313" key="3">
    <source>
        <dbReference type="EMBL" id="CAF4525271.1"/>
    </source>
</evidence>
<organism evidence="1 5">
    <name type="scientific">Rotaria socialis</name>
    <dbReference type="NCBI Taxonomy" id="392032"/>
    <lineage>
        <taxon>Eukaryota</taxon>
        <taxon>Metazoa</taxon>
        <taxon>Spiralia</taxon>
        <taxon>Gnathifera</taxon>
        <taxon>Rotifera</taxon>
        <taxon>Eurotatoria</taxon>
        <taxon>Bdelloidea</taxon>
        <taxon>Philodinida</taxon>
        <taxon>Philodinidae</taxon>
        <taxon>Rotaria</taxon>
    </lineage>
</organism>
<gene>
    <name evidence="2" type="ORF">HFQ381_LOCUS26552</name>
    <name evidence="4" type="ORF">QYT958_LOCUS9565</name>
    <name evidence="3" type="ORF">TSG867_LOCUS22871</name>
    <name evidence="1" type="ORF">UJA718_LOCUS10476</name>
</gene>
<dbReference type="EMBL" id="CAJOBR010001020">
    <property type="protein sequence ID" value="CAF4569960.1"/>
    <property type="molecule type" value="Genomic_DNA"/>
</dbReference>
<evidence type="ECO:0000313" key="1">
    <source>
        <dbReference type="EMBL" id="CAF4266104.1"/>
    </source>
</evidence>
<name>A0A820FP25_9BILA</name>
<keyword evidence="5" id="KW-1185">Reference proteome</keyword>